<feature type="chain" id="PRO_5012859007" description="Zinc finger lsd1 subclass family protein" evidence="1">
    <location>
        <begin position="16"/>
        <end position="327"/>
    </location>
</feature>
<dbReference type="SUPFAM" id="SSF57184">
    <property type="entry name" value="Growth factor receptor domain"/>
    <property type="match status" value="1"/>
</dbReference>
<dbReference type="HOGENOM" id="CLU_820122_0_0_1"/>
<feature type="non-terminal residue" evidence="2">
    <location>
        <position position="327"/>
    </location>
</feature>
<reference evidence="3" key="1">
    <citation type="journal article" date="2006" name="PLoS Biol.">
        <title>Macronuclear genome sequence of the ciliate Tetrahymena thermophila, a model eukaryote.</title>
        <authorList>
            <person name="Eisen J.A."/>
            <person name="Coyne R.S."/>
            <person name="Wu M."/>
            <person name="Wu D."/>
            <person name="Thiagarajan M."/>
            <person name="Wortman J.R."/>
            <person name="Badger J.H."/>
            <person name="Ren Q."/>
            <person name="Amedeo P."/>
            <person name="Jones K.M."/>
            <person name="Tallon L.J."/>
            <person name="Delcher A.L."/>
            <person name="Salzberg S.L."/>
            <person name="Silva J.C."/>
            <person name="Haas B.J."/>
            <person name="Majoros W.H."/>
            <person name="Farzad M."/>
            <person name="Carlton J.M."/>
            <person name="Smith R.K. Jr."/>
            <person name="Garg J."/>
            <person name="Pearlman R.E."/>
            <person name="Karrer K.M."/>
            <person name="Sun L."/>
            <person name="Manning G."/>
            <person name="Elde N.C."/>
            <person name="Turkewitz A.P."/>
            <person name="Asai D.J."/>
            <person name="Wilkes D.E."/>
            <person name="Wang Y."/>
            <person name="Cai H."/>
            <person name="Collins K."/>
            <person name="Stewart B.A."/>
            <person name="Lee S.R."/>
            <person name="Wilamowska K."/>
            <person name="Weinberg Z."/>
            <person name="Ruzzo W.L."/>
            <person name="Wloga D."/>
            <person name="Gaertig J."/>
            <person name="Frankel J."/>
            <person name="Tsao C.-C."/>
            <person name="Gorovsky M.A."/>
            <person name="Keeling P.J."/>
            <person name="Waller R.F."/>
            <person name="Patron N.J."/>
            <person name="Cherry J.M."/>
            <person name="Stover N.A."/>
            <person name="Krieger C.J."/>
            <person name="del Toro C."/>
            <person name="Ryder H.F."/>
            <person name="Williamson S.C."/>
            <person name="Barbeau R.A."/>
            <person name="Hamilton E.P."/>
            <person name="Orias E."/>
        </authorList>
    </citation>
    <scope>NUCLEOTIDE SEQUENCE [LARGE SCALE GENOMIC DNA]</scope>
    <source>
        <strain evidence="3">SB210</strain>
    </source>
</reference>
<evidence type="ECO:0000256" key="1">
    <source>
        <dbReference type="SAM" id="SignalP"/>
    </source>
</evidence>
<evidence type="ECO:0008006" key="4">
    <source>
        <dbReference type="Google" id="ProtNLM"/>
    </source>
</evidence>
<dbReference type="GeneID" id="7824588"/>
<gene>
    <name evidence="2" type="ORF">TTHERM_01753620</name>
</gene>
<sequence length="327" mass="37386">MLIFCILLALRIVQAQDCSFLLSQIQPSTQFLGYECIMSSSTTFDSNYLQNKNAYRLRSFDQKNNFDILYSNVRQPTCANLIQSEQQQFNGINLEIDRDSKAQYIQNIYISFDLYSNEIPYWLYVISSWKSDVQHSYLYQSQDYPSVQKDQCESFKLSLFENIDLTYLPVKFSSTSISFNVVNSRSTYLLTQISNLQVLFYYECPIGCKGSCPQRNCKDCQSGYNLNNGKCVLQCTQSQYIQQDQSSKQSCLPCFSNCNQCADGNTCITCANGFTYAFVNGQNMCYPSCSQSNQYIDTKGQCQNCMQYCSKCSQANKCDTCLSGFTL</sequence>
<feature type="signal peptide" evidence="1">
    <location>
        <begin position="1"/>
        <end position="15"/>
    </location>
</feature>
<organism evidence="2 3">
    <name type="scientific">Tetrahymena thermophila (strain SB210)</name>
    <dbReference type="NCBI Taxonomy" id="312017"/>
    <lineage>
        <taxon>Eukaryota</taxon>
        <taxon>Sar</taxon>
        <taxon>Alveolata</taxon>
        <taxon>Ciliophora</taxon>
        <taxon>Intramacronucleata</taxon>
        <taxon>Oligohymenophorea</taxon>
        <taxon>Hymenostomatida</taxon>
        <taxon>Tetrahymenina</taxon>
        <taxon>Tetrahymenidae</taxon>
        <taxon>Tetrahymena</taxon>
    </lineage>
</organism>
<dbReference type="InterPro" id="IPR009030">
    <property type="entry name" value="Growth_fac_rcpt_cys_sf"/>
</dbReference>
<dbReference type="RefSeq" id="XP_001029172.2">
    <property type="nucleotide sequence ID" value="XM_001029172.2"/>
</dbReference>
<dbReference type="AlphaFoldDB" id="Q227P3"/>
<protein>
    <recommendedName>
        <fullName evidence="4">Zinc finger lsd1 subclass family protein</fullName>
    </recommendedName>
</protein>
<dbReference type="KEGG" id="tet:TTHERM_01753620"/>
<evidence type="ECO:0000313" key="2">
    <source>
        <dbReference type="EMBL" id="EAR81509.2"/>
    </source>
</evidence>
<dbReference type="InParanoid" id="Q227P3"/>
<proteinExistence type="predicted"/>
<name>Q227P3_TETTS</name>
<evidence type="ECO:0000313" key="3">
    <source>
        <dbReference type="Proteomes" id="UP000009168"/>
    </source>
</evidence>
<dbReference type="Gene3D" id="2.10.220.10">
    <property type="entry name" value="Hormone Receptor, Insulin-like Growth Factor Receptor 1, Chain A, domain 2"/>
    <property type="match status" value="1"/>
</dbReference>
<keyword evidence="3" id="KW-1185">Reference proteome</keyword>
<keyword evidence="1" id="KW-0732">Signal</keyword>
<dbReference type="Proteomes" id="UP000009168">
    <property type="component" value="Unassembled WGS sequence"/>
</dbReference>
<dbReference type="EMBL" id="GG662414">
    <property type="protein sequence ID" value="EAR81509.2"/>
    <property type="molecule type" value="Genomic_DNA"/>
</dbReference>
<accession>Q227P3</accession>